<dbReference type="STRING" id="388408.LAX5112_02183"/>
<protein>
    <submittedName>
        <fullName evidence="1">Putative phosphonate metabolism protein</fullName>
    </submittedName>
</protein>
<accession>A0A0M7A7B0</accession>
<sequence>MRYAIYFAADADAPLMQLGNTWLGRDPFTGSRPQQPSIPGLDAGRFEDLTTSPRRYGFHGTLKAPFSLAKDATEEALIAACARFAETVAPFELQELSVNQLGKFLALTPAQPEPDLEAFASLCVRQFEPFRAPLSAEDLGRRRQANLTPKQDGYVETWGYPYVFDEFRFHMTLSNKLESKEEAALLARSAETHFEAVTNSAFTCRQFGLYVEPERGAPFDVHRIFELTGPQNPITALENTLANSNEEVS</sequence>
<dbReference type="EMBL" id="CXWD01000007">
    <property type="protein sequence ID" value="CTQ69613.1"/>
    <property type="molecule type" value="Genomic_DNA"/>
</dbReference>
<dbReference type="PIRSF" id="PIRSF033328">
    <property type="entry name" value="Phest_Mll4975"/>
    <property type="match status" value="1"/>
</dbReference>
<evidence type="ECO:0000313" key="2">
    <source>
        <dbReference type="Proteomes" id="UP000053235"/>
    </source>
</evidence>
<dbReference type="Gene3D" id="3.90.1140.10">
    <property type="entry name" value="Cyclic phosphodiesterase"/>
    <property type="match status" value="1"/>
</dbReference>
<organism evidence="1 2">
    <name type="scientific">Roseibium alexandrii</name>
    <dbReference type="NCBI Taxonomy" id="388408"/>
    <lineage>
        <taxon>Bacteria</taxon>
        <taxon>Pseudomonadati</taxon>
        <taxon>Pseudomonadota</taxon>
        <taxon>Alphaproteobacteria</taxon>
        <taxon>Hyphomicrobiales</taxon>
        <taxon>Stappiaceae</taxon>
        <taxon>Roseibium</taxon>
    </lineage>
</organism>
<dbReference type="AlphaFoldDB" id="A0A0M7A7B0"/>
<dbReference type="InterPro" id="IPR009389">
    <property type="entry name" value="DUF1045"/>
</dbReference>
<dbReference type="OrthoDB" id="4954742at2"/>
<dbReference type="Pfam" id="PF06299">
    <property type="entry name" value="DUF1045"/>
    <property type="match status" value="1"/>
</dbReference>
<evidence type="ECO:0000313" key="1">
    <source>
        <dbReference type="EMBL" id="CTQ69613.1"/>
    </source>
</evidence>
<dbReference type="NCBIfam" id="TIGR03223">
    <property type="entry name" value="Phn_opern_protn"/>
    <property type="match status" value="1"/>
</dbReference>
<proteinExistence type="predicted"/>
<dbReference type="RefSeq" id="WP_055671825.1">
    <property type="nucleotide sequence ID" value="NZ_CXWD01000007.1"/>
</dbReference>
<dbReference type="Proteomes" id="UP000053235">
    <property type="component" value="Unassembled WGS sequence"/>
</dbReference>
<gene>
    <name evidence="1" type="ORF">LAX5112_02183</name>
</gene>
<reference evidence="2" key="1">
    <citation type="submission" date="2015-07" db="EMBL/GenBank/DDBJ databases">
        <authorList>
            <person name="Rodrigo-Torres Lidia"/>
            <person name="Arahal R.David."/>
        </authorList>
    </citation>
    <scope>NUCLEOTIDE SEQUENCE [LARGE SCALE GENOMIC DNA]</scope>
    <source>
        <strain evidence="2">CECT 5112</strain>
    </source>
</reference>
<keyword evidence="2" id="KW-1185">Reference proteome</keyword>
<name>A0A0M7A7B0_9HYPH</name>